<dbReference type="AlphaFoldDB" id="A0A5C0VD93"/>
<gene>
    <name evidence="2" type="ORF">FYC62_02700</name>
</gene>
<proteinExistence type="predicted"/>
<evidence type="ECO:0000313" key="3">
    <source>
        <dbReference type="Proteomes" id="UP000323653"/>
    </source>
</evidence>
<dbReference type="KEGG" id="pej:FYC62_02700"/>
<dbReference type="EMBL" id="CP043329">
    <property type="protein sequence ID" value="QEK50695.1"/>
    <property type="molecule type" value="Genomic_DNA"/>
</dbReference>
<protein>
    <submittedName>
        <fullName evidence="2">Peptide ABC transporter substrate-binding protein</fullName>
    </submittedName>
</protein>
<evidence type="ECO:0000256" key="1">
    <source>
        <dbReference type="SAM" id="SignalP"/>
    </source>
</evidence>
<dbReference type="Proteomes" id="UP000323653">
    <property type="component" value="Chromosome"/>
</dbReference>
<organism evidence="2 3">
    <name type="scientific">Pedobacter aquae</name>
    <dbReference type="NCBI Taxonomy" id="2605747"/>
    <lineage>
        <taxon>Bacteria</taxon>
        <taxon>Pseudomonadati</taxon>
        <taxon>Bacteroidota</taxon>
        <taxon>Sphingobacteriia</taxon>
        <taxon>Sphingobacteriales</taxon>
        <taxon>Sphingobacteriaceae</taxon>
        <taxon>Pedobacter</taxon>
    </lineage>
</organism>
<evidence type="ECO:0000313" key="2">
    <source>
        <dbReference type="EMBL" id="QEK50695.1"/>
    </source>
</evidence>
<feature type="chain" id="PRO_5022794988" evidence="1">
    <location>
        <begin position="26"/>
        <end position="105"/>
    </location>
</feature>
<feature type="signal peptide" evidence="1">
    <location>
        <begin position="1"/>
        <end position="25"/>
    </location>
</feature>
<dbReference type="RefSeq" id="WP_149073818.1">
    <property type="nucleotide sequence ID" value="NZ_CP043329.1"/>
</dbReference>
<accession>A0A5C0VD93</accession>
<name>A0A5C0VD93_9SPHI</name>
<reference evidence="2 3" key="1">
    <citation type="submission" date="2019-08" db="EMBL/GenBank/DDBJ databases">
        <title>Pedobacter sp. nov., isolated from Han river, South Korea.</title>
        <authorList>
            <person name="Lee D.-H."/>
            <person name="Kim Y.-S."/>
            <person name="Hwang E.-M."/>
            <person name="Le Tran T.C."/>
            <person name="Cha C.-J."/>
        </authorList>
    </citation>
    <scope>NUCLEOTIDE SEQUENCE [LARGE SCALE GENOMIC DNA]</scope>
    <source>
        <strain evidence="2 3">CJ43</strain>
    </source>
</reference>
<keyword evidence="3" id="KW-1185">Reference proteome</keyword>
<sequence>MKKKFIIPMIAVAAISGAVLFSAFKAEDKSENLSQKWFEFTNVLGDGDVNNPANYMITPSDGANAPGCPEGSDERCAVLALPGTNPDQPNLSGGSVIEIRQRAIE</sequence>
<keyword evidence="1" id="KW-0732">Signal</keyword>